<dbReference type="PANTHER" id="PTHR19143">
    <property type="entry name" value="FIBRINOGEN/TENASCIN/ANGIOPOEITIN"/>
    <property type="match status" value="1"/>
</dbReference>
<keyword evidence="3" id="KW-1185">Reference proteome</keyword>
<gene>
    <name evidence="2" type="ORF">LSH36_1g08006</name>
</gene>
<dbReference type="Proteomes" id="UP001208570">
    <property type="component" value="Unassembled WGS sequence"/>
</dbReference>
<feature type="domain" description="Fibrinogen C-terminal" evidence="1">
    <location>
        <begin position="202"/>
        <end position="425"/>
    </location>
</feature>
<dbReference type="PANTHER" id="PTHR19143:SF327">
    <property type="entry name" value="FI21813P1-RELATED"/>
    <property type="match status" value="1"/>
</dbReference>
<dbReference type="InterPro" id="IPR050373">
    <property type="entry name" value="Fibrinogen_C-term_domain"/>
</dbReference>
<evidence type="ECO:0000313" key="2">
    <source>
        <dbReference type="EMBL" id="KAK2170668.1"/>
    </source>
</evidence>
<name>A0AAD9KHJ5_9ANNE</name>
<dbReference type="NCBIfam" id="NF040941">
    <property type="entry name" value="GGGWT_bact"/>
    <property type="match status" value="1"/>
</dbReference>
<reference evidence="2" key="1">
    <citation type="journal article" date="2023" name="Mol. Biol. Evol.">
        <title>Third-Generation Sequencing Reveals the Adaptive Role of the Epigenome in Three Deep-Sea Polychaetes.</title>
        <authorList>
            <person name="Perez M."/>
            <person name="Aroh O."/>
            <person name="Sun Y."/>
            <person name="Lan Y."/>
            <person name="Juniper S.K."/>
            <person name="Young C.R."/>
            <person name="Angers B."/>
            <person name="Qian P.Y."/>
        </authorList>
    </citation>
    <scope>NUCLEOTIDE SEQUENCE</scope>
    <source>
        <strain evidence="2">P08H-3</strain>
    </source>
</reference>
<dbReference type="SUPFAM" id="SSF56496">
    <property type="entry name" value="Fibrinogen C-terminal domain-like"/>
    <property type="match status" value="1"/>
</dbReference>
<dbReference type="InterPro" id="IPR002181">
    <property type="entry name" value="Fibrinogen_a/b/g_C_dom"/>
</dbReference>
<dbReference type="InterPro" id="IPR036056">
    <property type="entry name" value="Fibrinogen-like_C"/>
</dbReference>
<dbReference type="AlphaFoldDB" id="A0AAD9KHJ5"/>
<evidence type="ECO:0000313" key="3">
    <source>
        <dbReference type="Proteomes" id="UP001208570"/>
    </source>
</evidence>
<comment type="caution">
    <text evidence="2">The sequence shown here is derived from an EMBL/GenBank/DDBJ whole genome shotgun (WGS) entry which is preliminary data.</text>
</comment>
<dbReference type="Pfam" id="PF00147">
    <property type="entry name" value="Fibrinogen_C"/>
    <property type="match status" value="1"/>
</dbReference>
<dbReference type="EMBL" id="JAODUP010000001">
    <property type="protein sequence ID" value="KAK2170668.1"/>
    <property type="molecule type" value="Genomic_DNA"/>
</dbReference>
<dbReference type="GO" id="GO:0005615">
    <property type="term" value="C:extracellular space"/>
    <property type="evidence" value="ECO:0007669"/>
    <property type="project" value="TreeGrafter"/>
</dbReference>
<dbReference type="InterPro" id="IPR014716">
    <property type="entry name" value="Fibrinogen_a/b/g_C_1"/>
</dbReference>
<organism evidence="2 3">
    <name type="scientific">Paralvinella palmiformis</name>
    <dbReference type="NCBI Taxonomy" id="53620"/>
    <lineage>
        <taxon>Eukaryota</taxon>
        <taxon>Metazoa</taxon>
        <taxon>Spiralia</taxon>
        <taxon>Lophotrochozoa</taxon>
        <taxon>Annelida</taxon>
        <taxon>Polychaeta</taxon>
        <taxon>Sedentaria</taxon>
        <taxon>Canalipalpata</taxon>
        <taxon>Terebellida</taxon>
        <taxon>Terebelliformia</taxon>
        <taxon>Alvinellidae</taxon>
        <taxon>Paralvinella</taxon>
    </lineage>
</organism>
<dbReference type="Gene3D" id="3.90.215.10">
    <property type="entry name" value="Gamma Fibrinogen, chain A, domain 1"/>
    <property type="match status" value="1"/>
</dbReference>
<dbReference type="SMART" id="SM00186">
    <property type="entry name" value="FBG"/>
    <property type="match status" value="1"/>
</dbReference>
<dbReference type="PROSITE" id="PS51406">
    <property type="entry name" value="FIBRINOGEN_C_2"/>
    <property type="match status" value="1"/>
</dbReference>
<dbReference type="CDD" id="cd00087">
    <property type="entry name" value="FReD"/>
    <property type="match status" value="1"/>
</dbReference>
<accession>A0AAD9KHJ5</accession>
<proteinExistence type="predicted"/>
<evidence type="ECO:0000259" key="1">
    <source>
        <dbReference type="PROSITE" id="PS51406"/>
    </source>
</evidence>
<protein>
    <recommendedName>
        <fullName evidence="1">Fibrinogen C-terminal domain-containing protein</fullName>
    </recommendedName>
</protein>
<sequence>MSQIMLRKEMTLTRILFYSIISSGTALGRLRIRFEDSGINPDKEELIIDDSPRTCATLNNGDDTNIPRHTNFRIEVADYIIDYVNVTLIGINLGCGHNLYVTPLSAAETEKWTGRWTTCPLTEETKYEDKERCSYGCRCRGSCEEIQVLKRPKIIKDSSWNLCYICITAGKPVILVLLDLSAAFDTVDHNVLFSRLKDMFGLSDYLDLSGCSVDPTKTSGVYSINPTSNSSDCIYKRDVYCDMEKDDGGWTVIMRRKDGSVDFNREWEDYKLGFGSLNGEFWAGNELIHHLTNDGRTYTLRVDLTDYDGESIYAKFRKFSVGAESDNYRLHVSDYNDNSTASNYFHRSHDGCMFSTGSIDNDLSQSTNLAEDNKTPWWYCRFSRVLLTGQYGEYERITSGAGIRWFPPWRHRQYAKFVVMMIRPN</sequence>